<gene>
    <name evidence="3" type="ORF">NDU88_005998</name>
</gene>
<evidence type="ECO:0000313" key="3">
    <source>
        <dbReference type="EMBL" id="KAJ1100923.1"/>
    </source>
</evidence>
<evidence type="ECO:0000256" key="2">
    <source>
        <dbReference type="SAM" id="SignalP"/>
    </source>
</evidence>
<feature type="region of interest" description="Disordered" evidence="1">
    <location>
        <begin position="36"/>
        <end position="91"/>
    </location>
</feature>
<evidence type="ECO:0000256" key="1">
    <source>
        <dbReference type="SAM" id="MobiDB-lite"/>
    </source>
</evidence>
<feature type="region of interest" description="Disordered" evidence="1">
    <location>
        <begin position="113"/>
        <end position="139"/>
    </location>
</feature>
<feature type="region of interest" description="Disordered" evidence="1">
    <location>
        <begin position="146"/>
        <end position="165"/>
    </location>
</feature>
<organism evidence="3 4">
    <name type="scientific">Pleurodeles waltl</name>
    <name type="common">Iberian ribbed newt</name>
    <dbReference type="NCBI Taxonomy" id="8319"/>
    <lineage>
        <taxon>Eukaryota</taxon>
        <taxon>Metazoa</taxon>
        <taxon>Chordata</taxon>
        <taxon>Craniata</taxon>
        <taxon>Vertebrata</taxon>
        <taxon>Euteleostomi</taxon>
        <taxon>Amphibia</taxon>
        <taxon>Batrachia</taxon>
        <taxon>Caudata</taxon>
        <taxon>Salamandroidea</taxon>
        <taxon>Salamandridae</taxon>
        <taxon>Pleurodelinae</taxon>
        <taxon>Pleurodeles</taxon>
    </lineage>
</organism>
<feature type="chain" id="PRO_5043630756" evidence="2">
    <location>
        <begin position="31"/>
        <end position="165"/>
    </location>
</feature>
<keyword evidence="4" id="KW-1185">Reference proteome</keyword>
<proteinExistence type="predicted"/>
<sequence length="165" mass="17443">MSSPQWSPGALRFSALLLVLPLEVICNALCLTPADRAGKGGEGPNQRKQHRSPPPRVAAAGSAQSDRAARPFRSTNLRVSTAENTPARGRQSQLAALMRSGARQQGGFLPLPQHPVSGSARSRCHRASPIPGPRCRRHGAPVCKPAVEIGPRPRPGLPQGAVQSH</sequence>
<feature type="signal peptide" evidence="2">
    <location>
        <begin position="1"/>
        <end position="30"/>
    </location>
</feature>
<keyword evidence="2" id="KW-0732">Signal</keyword>
<name>A0AAV7MGB2_PLEWA</name>
<feature type="compositionally biased region" description="Polar residues" evidence="1">
    <location>
        <begin position="73"/>
        <end position="91"/>
    </location>
</feature>
<accession>A0AAV7MGB2</accession>
<comment type="caution">
    <text evidence="3">The sequence shown here is derived from an EMBL/GenBank/DDBJ whole genome shotgun (WGS) entry which is preliminary data.</text>
</comment>
<protein>
    <submittedName>
        <fullName evidence="3">Uncharacterized protein</fullName>
    </submittedName>
</protein>
<evidence type="ECO:0000313" key="4">
    <source>
        <dbReference type="Proteomes" id="UP001066276"/>
    </source>
</evidence>
<dbReference type="EMBL" id="JANPWB010000014">
    <property type="protein sequence ID" value="KAJ1100923.1"/>
    <property type="molecule type" value="Genomic_DNA"/>
</dbReference>
<dbReference type="Proteomes" id="UP001066276">
    <property type="component" value="Chromosome 10"/>
</dbReference>
<reference evidence="3" key="1">
    <citation type="journal article" date="2022" name="bioRxiv">
        <title>Sequencing and chromosome-scale assembly of the giantPleurodeles waltlgenome.</title>
        <authorList>
            <person name="Brown T."/>
            <person name="Elewa A."/>
            <person name="Iarovenko S."/>
            <person name="Subramanian E."/>
            <person name="Araus A.J."/>
            <person name="Petzold A."/>
            <person name="Susuki M."/>
            <person name="Suzuki K.-i.T."/>
            <person name="Hayashi T."/>
            <person name="Toyoda A."/>
            <person name="Oliveira C."/>
            <person name="Osipova E."/>
            <person name="Leigh N.D."/>
            <person name="Simon A."/>
            <person name="Yun M.H."/>
        </authorList>
    </citation>
    <scope>NUCLEOTIDE SEQUENCE</scope>
    <source>
        <strain evidence="3">20211129_DDA</strain>
        <tissue evidence="3">Liver</tissue>
    </source>
</reference>
<dbReference type="AlphaFoldDB" id="A0AAV7MGB2"/>